<dbReference type="InterPro" id="IPR050281">
    <property type="entry name" value="Flavin_monoamine_oxidase"/>
</dbReference>
<evidence type="ECO:0000313" key="3">
    <source>
        <dbReference type="Proteomes" id="UP000193648"/>
    </source>
</evidence>
<dbReference type="GeneID" id="33563271"/>
<dbReference type="Gene3D" id="3.50.50.60">
    <property type="entry name" value="FAD/NAD(P)-binding domain"/>
    <property type="match status" value="1"/>
</dbReference>
<dbReference type="PANTHER" id="PTHR10742:SF410">
    <property type="entry name" value="LYSINE-SPECIFIC HISTONE DEMETHYLASE 2"/>
    <property type="match status" value="1"/>
</dbReference>
<evidence type="ECO:0000259" key="1">
    <source>
        <dbReference type="Pfam" id="PF01593"/>
    </source>
</evidence>
<dbReference type="Proteomes" id="UP000193648">
    <property type="component" value="Unassembled WGS sequence"/>
</dbReference>
<dbReference type="STRING" id="64571.A0A1Y2GVM5"/>
<protein>
    <submittedName>
        <fullName evidence="2">Amine oxidase</fullName>
    </submittedName>
</protein>
<reference evidence="2 3" key="1">
    <citation type="submission" date="2016-07" db="EMBL/GenBank/DDBJ databases">
        <title>Pervasive Adenine N6-methylation of Active Genes in Fungi.</title>
        <authorList>
            <consortium name="DOE Joint Genome Institute"/>
            <person name="Mondo S.J."/>
            <person name="Dannebaum R.O."/>
            <person name="Kuo R.C."/>
            <person name="Labutti K."/>
            <person name="Haridas S."/>
            <person name="Kuo A."/>
            <person name="Salamov A."/>
            <person name="Ahrendt S.R."/>
            <person name="Lipzen A."/>
            <person name="Sullivan W."/>
            <person name="Andreopoulos W.B."/>
            <person name="Clum A."/>
            <person name="Lindquist E."/>
            <person name="Daum C."/>
            <person name="Ramamoorthy G.K."/>
            <person name="Gryganskyi A."/>
            <person name="Culley D."/>
            <person name="Magnuson J.K."/>
            <person name="James T.Y."/>
            <person name="O'Malley M.A."/>
            <person name="Stajich J.E."/>
            <person name="Spatafora J.W."/>
            <person name="Visel A."/>
            <person name="Grigoriev I.V."/>
        </authorList>
    </citation>
    <scope>NUCLEOTIDE SEQUENCE [LARGE SCALE GENOMIC DNA]</scope>
    <source>
        <strain evidence="2 3">NRRL 3116</strain>
    </source>
</reference>
<sequence>MTIQCKHVIVVGGGMAGLSAALELTKDPNIRVTLLEARNRLGGRIATHHSLISPSFEASALVPTGSSSLAFDFGASWIHGVDPSNPLYSLLNQAKVKYIHTDSDIMFSQPGPGIIHLPEEESNHYWKIVWDILDEGQEFARTCRDQIPENLSLRQWLTDYIKKYQSEDPNDEKTYMSPIMKRVIPGLAMYWADENAIPLERVSMKYMDAEKIFPGEHCLVTNGLDRVVNVLKVQLEEKEKENLTALLEHVVEGIEYNEFQVDVTTNHGSFTADQILVTLPLGVLKTLQTRTEASTAATSTPFFNPPLPISKQNAIRNLGFGTMFKIFLFFPTCFWSPNVHFINCLPSEEFTKSPSSNLIARFCLNSRQIEALTVLMRDLANYSSLMPVYNMPILIGYATNRAAELMECLTDDEARYVYMCHLAHYYDIMTIDNDRTNGGEAVWPKISFMSRWNQDPFARGSYSSIPIGATPQDIEAFQVPVGVRRDSMSTTDTIEEGTDNVPASNKLIAVNDPELGRVFFAGEHTSSSHFASIQGALMSGRREAVKILRQSLV</sequence>
<dbReference type="OrthoDB" id="5046242at2759"/>
<dbReference type="InterPro" id="IPR002937">
    <property type="entry name" value="Amino_oxidase"/>
</dbReference>
<dbReference type="PANTHER" id="PTHR10742">
    <property type="entry name" value="FLAVIN MONOAMINE OXIDASE"/>
    <property type="match status" value="1"/>
</dbReference>
<proteinExistence type="predicted"/>
<dbReference type="SUPFAM" id="SSF54373">
    <property type="entry name" value="FAD-linked reductases, C-terminal domain"/>
    <property type="match status" value="1"/>
</dbReference>
<name>A0A1Y2GVM5_9FUNG</name>
<dbReference type="EMBL" id="MCFF01000013">
    <property type="protein sequence ID" value="ORZ20119.1"/>
    <property type="molecule type" value="Genomic_DNA"/>
</dbReference>
<comment type="caution">
    <text evidence="2">The sequence shown here is derived from an EMBL/GenBank/DDBJ whole genome shotgun (WGS) entry which is preliminary data.</text>
</comment>
<dbReference type="SUPFAM" id="SSF51905">
    <property type="entry name" value="FAD/NAD(P)-binding domain"/>
    <property type="match status" value="1"/>
</dbReference>
<dbReference type="Gene3D" id="3.90.660.10">
    <property type="match status" value="1"/>
</dbReference>
<gene>
    <name evidence="2" type="ORF">BCR41DRAFT_321194</name>
</gene>
<evidence type="ECO:0000313" key="2">
    <source>
        <dbReference type="EMBL" id="ORZ20119.1"/>
    </source>
</evidence>
<feature type="domain" description="Amine oxidase" evidence="1">
    <location>
        <begin position="15"/>
        <end position="548"/>
    </location>
</feature>
<dbReference type="AlphaFoldDB" id="A0A1Y2GVM5"/>
<organism evidence="2 3">
    <name type="scientific">Lobosporangium transversale</name>
    <dbReference type="NCBI Taxonomy" id="64571"/>
    <lineage>
        <taxon>Eukaryota</taxon>
        <taxon>Fungi</taxon>
        <taxon>Fungi incertae sedis</taxon>
        <taxon>Mucoromycota</taxon>
        <taxon>Mortierellomycotina</taxon>
        <taxon>Mortierellomycetes</taxon>
        <taxon>Mortierellales</taxon>
        <taxon>Mortierellaceae</taxon>
        <taxon>Lobosporangium</taxon>
    </lineage>
</organism>
<dbReference type="Pfam" id="PF01593">
    <property type="entry name" value="Amino_oxidase"/>
    <property type="match status" value="1"/>
</dbReference>
<dbReference type="InParanoid" id="A0A1Y2GVM5"/>
<dbReference type="InterPro" id="IPR036188">
    <property type="entry name" value="FAD/NAD-bd_sf"/>
</dbReference>
<keyword evidence="3" id="KW-1185">Reference proteome</keyword>
<dbReference type="RefSeq" id="XP_021882659.1">
    <property type="nucleotide sequence ID" value="XM_022021427.1"/>
</dbReference>
<accession>A0A1Y2GVM5</accession>
<dbReference type="GO" id="GO:0016491">
    <property type="term" value="F:oxidoreductase activity"/>
    <property type="evidence" value="ECO:0007669"/>
    <property type="project" value="InterPro"/>
</dbReference>